<dbReference type="InterPro" id="IPR011051">
    <property type="entry name" value="RmlC_Cupin_sf"/>
</dbReference>
<evidence type="ECO:0000259" key="1">
    <source>
        <dbReference type="Pfam" id="PF05523"/>
    </source>
</evidence>
<dbReference type="InterPro" id="IPR008894">
    <property type="entry name" value="QdtA_cupin_dom"/>
</dbReference>
<dbReference type="SUPFAM" id="SSF51182">
    <property type="entry name" value="RmlC-like cupins"/>
    <property type="match status" value="1"/>
</dbReference>
<name>A0ABY8EF26_9FIRM</name>
<protein>
    <submittedName>
        <fullName evidence="2">FdtA/QdtA family cupin domain-containing protein</fullName>
    </submittedName>
</protein>
<evidence type="ECO:0000313" key="3">
    <source>
        <dbReference type="Proteomes" id="UP001222800"/>
    </source>
</evidence>
<dbReference type="Gene3D" id="2.60.120.10">
    <property type="entry name" value="Jelly Rolls"/>
    <property type="match status" value="1"/>
</dbReference>
<evidence type="ECO:0000313" key="2">
    <source>
        <dbReference type="EMBL" id="WFD11386.1"/>
    </source>
</evidence>
<dbReference type="CDD" id="cd20292">
    <property type="entry name" value="cupin_QdtA-like"/>
    <property type="match status" value="1"/>
</dbReference>
<keyword evidence="3" id="KW-1185">Reference proteome</keyword>
<sequence>MYNCGLFKFIDITDKYGHLTPIEGKIDIPFDIKRVYYITKVEKDTTRGYHAHRKLHQVLVCVKGSVKIKMANTKEEKIYTLDNSSVGLYIGPYIWREMFDFSEDAVLLVLASEHYDESDYIRNIDFYMEEAKKRF</sequence>
<dbReference type="Proteomes" id="UP001222800">
    <property type="component" value="Chromosome"/>
</dbReference>
<dbReference type="InterPro" id="IPR014710">
    <property type="entry name" value="RmlC-like_jellyroll"/>
</dbReference>
<dbReference type="EMBL" id="CP120733">
    <property type="protein sequence ID" value="WFD11386.1"/>
    <property type="molecule type" value="Genomic_DNA"/>
</dbReference>
<gene>
    <name evidence="2" type="ORF">P4S50_04730</name>
</gene>
<organism evidence="2 3">
    <name type="scientific">Tepidibacter hydrothermalis</name>
    <dbReference type="NCBI Taxonomy" id="3036126"/>
    <lineage>
        <taxon>Bacteria</taxon>
        <taxon>Bacillati</taxon>
        <taxon>Bacillota</taxon>
        <taxon>Clostridia</taxon>
        <taxon>Peptostreptococcales</taxon>
        <taxon>Peptostreptococcaceae</taxon>
        <taxon>Tepidibacter</taxon>
    </lineage>
</organism>
<dbReference type="Pfam" id="PF05523">
    <property type="entry name" value="FdtA"/>
    <property type="match status" value="1"/>
</dbReference>
<reference evidence="2 3" key="1">
    <citation type="submission" date="2023-03" db="EMBL/GenBank/DDBJ databases">
        <title>Complete genome sequence of Tepidibacter sp. SWIR-1, isolated from a deep-sea hydrothermal vent.</title>
        <authorList>
            <person name="Li X."/>
        </authorList>
    </citation>
    <scope>NUCLEOTIDE SEQUENCE [LARGE SCALE GENOMIC DNA]</scope>
    <source>
        <strain evidence="2 3">SWIR-1</strain>
    </source>
</reference>
<accession>A0ABY8EF26</accession>
<dbReference type="RefSeq" id="WP_277733423.1">
    <property type="nucleotide sequence ID" value="NZ_CP120733.1"/>
</dbReference>
<feature type="domain" description="Sugar 3,4-ketoisomerase QdtA cupin" evidence="1">
    <location>
        <begin position="3"/>
        <end position="130"/>
    </location>
</feature>
<proteinExistence type="predicted"/>